<organism evidence="1 2">
    <name type="scientific">Flavobacterium supellecticarium</name>
    <dbReference type="NCBI Taxonomy" id="2565924"/>
    <lineage>
        <taxon>Bacteria</taxon>
        <taxon>Pseudomonadati</taxon>
        <taxon>Bacteroidota</taxon>
        <taxon>Flavobacteriia</taxon>
        <taxon>Flavobacteriales</taxon>
        <taxon>Flavobacteriaceae</taxon>
        <taxon>Flavobacterium</taxon>
    </lineage>
</organism>
<gene>
    <name evidence="1" type="ORF">E6C50_08445</name>
</gene>
<keyword evidence="2" id="KW-1185">Reference proteome</keyword>
<sequence length="732" mass="81650">MSENTKIVQCFLPAMVAGKYTTVVHQQVIKDKSSLQDLNKTFDFGVDAARFTLNPNDIYSVYPPANQSGNYSESLPHLVFTRRTLPWERTLDGKLPVFQRDTTPENLRNPQDSPPVPWMALLLFDEEEMKGLPITKNTIAGVIQPNLSDGIIRPDIFEAKSTDKGTLKLMEWEKTTDGCFTIDLTKEQFENYIPSQKSLSLLAHAKEVRIDNKDKDGITDINADGAGVFAVIVGNRLPAKGKQHTAILVSLEGYTDYLKDADPKKNIPDDHKVRLVVLASWNFIDSGKASFSQLVDGLELKSIKIQRGVEAPELTTYFDSGYVPLEHLTRTGANTISWYHGPLVPKLFPTTSKGISFSSADAALRYDKTTGFFDISFAAAWQLGRILALQNQEFSKAILNWRLAQNQLEAEKSKNNTLNAILEDDSAINIKDKVIRYLGDLHAVTTVVPEETTTDLPTTVPNEVKHFLGNLYKLNGIPFSYIVPHEWLLQKEHLKNNKNYTGTLSLFYVDPNWIEALLDGALSIGRTNKNEALLEQAVNGNFIDGYQTQSMEISGGTIEKKGRRLNTTGFLLRSDLVSGWRGLEITAFDADNQLLPALRFERIDSDIFLGIFDGNIASISIKQPYEGLHFGIKNNNAYIKNLKNEDGTNQEIADGTADVNAELNDGLIKNNVIDIAGLARVMQEKLTAKNWMEITDESKGIHFTSAEFAYQMVDSPVKKNIAINILNTDSHV</sequence>
<protein>
    <submittedName>
        <fullName evidence="1">Uncharacterized protein</fullName>
    </submittedName>
</protein>
<evidence type="ECO:0000313" key="2">
    <source>
        <dbReference type="Proteomes" id="UP000307507"/>
    </source>
</evidence>
<dbReference type="EMBL" id="SSNZ01000002">
    <property type="protein sequence ID" value="THF51775.1"/>
    <property type="molecule type" value="Genomic_DNA"/>
</dbReference>
<comment type="caution">
    <text evidence="1">The sequence shown here is derived from an EMBL/GenBank/DDBJ whole genome shotgun (WGS) entry which is preliminary data.</text>
</comment>
<accession>A0A4S4A0J5</accession>
<reference evidence="1 2" key="1">
    <citation type="submission" date="2019-04" db="EMBL/GenBank/DDBJ databases">
        <title>Flavobacterium sp. nov. isolated from construction timber.</title>
        <authorList>
            <person name="Lin S.-Y."/>
            <person name="Chang C.-T."/>
            <person name="Young C.-C."/>
        </authorList>
    </citation>
    <scope>NUCLEOTIDE SEQUENCE [LARGE SCALE GENOMIC DNA]</scope>
    <source>
        <strain evidence="1 2">CC-CTC003</strain>
    </source>
</reference>
<dbReference type="RefSeq" id="WP_136402759.1">
    <property type="nucleotide sequence ID" value="NZ_SSNZ01000002.1"/>
</dbReference>
<evidence type="ECO:0000313" key="1">
    <source>
        <dbReference type="EMBL" id="THF51775.1"/>
    </source>
</evidence>
<name>A0A4S4A0J5_9FLAO</name>
<dbReference type="AlphaFoldDB" id="A0A4S4A0J5"/>
<proteinExistence type="predicted"/>
<dbReference type="OrthoDB" id="4846903at2"/>
<dbReference type="Proteomes" id="UP000307507">
    <property type="component" value="Unassembled WGS sequence"/>
</dbReference>